<gene>
    <name evidence="4" type="ORF">PVLDE_1104390</name>
</gene>
<feature type="compositionally biased region" description="Basic and acidic residues" evidence="2">
    <location>
        <begin position="1"/>
        <end position="16"/>
    </location>
</feature>
<feature type="compositionally biased region" description="Low complexity" evidence="2">
    <location>
        <begin position="439"/>
        <end position="452"/>
    </location>
</feature>
<feature type="compositionally biased region" description="Basic and acidic residues" evidence="2">
    <location>
        <begin position="1797"/>
        <end position="1807"/>
    </location>
</feature>
<dbReference type="VEuPathDB" id="PlasmoDB:PVLDE_1104390"/>
<feature type="region of interest" description="Disordered" evidence="2">
    <location>
        <begin position="2752"/>
        <end position="2774"/>
    </location>
</feature>
<name>A0A6V7SC49_PLAVN</name>
<evidence type="ECO:0000256" key="1">
    <source>
        <dbReference type="ARBA" id="ARBA00023054"/>
    </source>
</evidence>
<feature type="compositionally biased region" description="Basic and acidic residues" evidence="2">
    <location>
        <begin position="1911"/>
        <end position="1926"/>
    </location>
</feature>
<evidence type="ECO:0000256" key="3">
    <source>
        <dbReference type="SAM" id="Phobius"/>
    </source>
</evidence>
<feature type="compositionally biased region" description="Basic and acidic residues" evidence="2">
    <location>
        <begin position="1431"/>
        <end position="1446"/>
    </location>
</feature>
<feature type="transmembrane region" description="Helical" evidence="3">
    <location>
        <begin position="2373"/>
        <end position="2393"/>
    </location>
</feature>
<keyword evidence="1" id="KW-0175">Coiled coil</keyword>
<feature type="compositionally biased region" description="Acidic residues" evidence="2">
    <location>
        <begin position="3222"/>
        <end position="3232"/>
    </location>
</feature>
<feature type="region of interest" description="Disordered" evidence="2">
    <location>
        <begin position="2846"/>
        <end position="2913"/>
    </location>
</feature>
<dbReference type="PANTHER" id="PTHR15073">
    <property type="entry name" value="MICROTUBULE-ASSOCIATED PROTEIN"/>
    <property type="match status" value="1"/>
</dbReference>
<feature type="region of interest" description="Disordered" evidence="2">
    <location>
        <begin position="3148"/>
        <end position="3179"/>
    </location>
</feature>
<feature type="compositionally biased region" description="Basic and acidic residues" evidence="2">
    <location>
        <begin position="3079"/>
        <end position="3090"/>
    </location>
</feature>
<feature type="region of interest" description="Disordered" evidence="2">
    <location>
        <begin position="1905"/>
        <end position="1940"/>
    </location>
</feature>
<feature type="compositionally biased region" description="Acidic residues" evidence="2">
    <location>
        <begin position="2872"/>
        <end position="2892"/>
    </location>
</feature>
<feature type="compositionally biased region" description="Acidic residues" evidence="2">
    <location>
        <begin position="1826"/>
        <end position="1840"/>
    </location>
</feature>
<dbReference type="Proteomes" id="UP000515308">
    <property type="component" value="Chromosome PVLDE_11"/>
</dbReference>
<feature type="region of interest" description="Disordered" evidence="2">
    <location>
        <begin position="828"/>
        <end position="920"/>
    </location>
</feature>
<keyword evidence="3" id="KW-0812">Transmembrane</keyword>
<proteinExistence type="predicted"/>
<accession>A0A6V7SC49</accession>
<feature type="compositionally biased region" description="Low complexity" evidence="2">
    <location>
        <begin position="883"/>
        <end position="898"/>
    </location>
</feature>
<feature type="compositionally biased region" description="Low complexity" evidence="2">
    <location>
        <begin position="843"/>
        <end position="857"/>
    </location>
</feature>
<feature type="region of interest" description="Disordered" evidence="2">
    <location>
        <begin position="3222"/>
        <end position="3252"/>
    </location>
</feature>
<dbReference type="PANTHER" id="PTHR15073:SF16">
    <property type="entry name" value="EGF-LIKE DOMAIN-CONTAINING PROTEIN"/>
    <property type="match status" value="1"/>
</dbReference>
<dbReference type="InterPro" id="IPR051483">
    <property type="entry name" value="MAP7_domain-containing"/>
</dbReference>
<feature type="compositionally biased region" description="Polar residues" evidence="2">
    <location>
        <begin position="3151"/>
        <end position="3179"/>
    </location>
</feature>
<feature type="compositionally biased region" description="Basic and acidic residues" evidence="2">
    <location>
        <begin position="406"/>
        <end position="438"/>
    </location>
</feature>
<feature type="region of interest" description="Disordered" evidence="2">
    <location>
        <begin position="3074"/>
        <end position="3133"/>
    </location>
</feature>
<feature type="region of interest" description="Disordered" evidence="2">
    <location>
        <begin position="389"/>
        <end position="453"/>
    </location>
</feature>
<evidence type="ECO:0000313" key="5">
    <source>
        <dbReference type="Proteomes" id="UP000515308"/>
    </source>
</evidence>
<feature type="region of interest" description="Disordered" evidence="2">
    <location>
        <begin position="1794"/>
        <end position="1844"/>
    </location>
</feature>
<evidence type="ECO:0000256" key="2">
    <source>
        <dbReference type="SAM" id="MobiDB-lite"/>
    </source>
</evidence>
<keyword evidence="3" id="KW-0472">Membrane</keyword>
<feature type="compositionally biased region" description="Low complexity" evidence="2">
    <location>
        <begin position="3113"/>
        <end position="3123"/>
    </location>
</feature>
<dbReference type="EMBL" id="LR865373">
    <property type="protein sequence ID" value="CAD2096207.1"/>
    <property type="molecule type" value="Genomic_DNA"/>
</dbReference>
<feature type="compositionally biased region" description="Low complexity" evidence="2">
    <location>
        <begin position="3233"/>
        <end position="3245"/>
    </location>
</feature>
<evidence type="ECO:0000313" key="4">
    <source>
        <dbReference type="EMBL" id="CAD2096207.1"/>
    </source>
</evidence>
<feature type="region of interest" description="Disordered" evidence="2">
    <location>
        <begin position="1431"/>
        <end position="1453"/>
    </location>
</feature>
<feature type="compositionally biased region" description="Polar residues" evidence="2">
    <location>
        <begin position="907"/>
        <end position="916"/>
    </location>
</feature>
<feature type="compositionally biased region" description="Basic residues" evidence="2">
    <location>
        <begin position="1808"/>
        <end position="1821"/>
    </location>
</feature>
<reference evidence="4 5" key="1">
    <citation type="submission" date="2020-08" db="EMBL/GenBank/DDBJ databases">
        <authorList>
            <person name="Ramaprasad A."/>
        </authorList>
    </citation>
    <scope>NUCLEOTIDE SEQUENCE [LARGE SCALE GENOMIC DNA]</scope>
</reference>
<feature type="compositionally biased region" description="Basic and acidic residues" evidence="2">
    <location>
        <begin position="3103"/>
        <end position="3112"/>
    </location>
</feature>
<feature type="region of interest" description="Disordered" evidence="2">
    <location>
        <begin position="1744"/>
        <end position="1765"/>
    </location>
</feature>
<organism evidence="4 5">
    <name type="scientific">Plasmodium vinckei lentum</name>
    <dbReference type="NCBI Taxonomy" id="138297"/>
    <lineage>
        <taxon>Eukaryota</taxon>
        <taxon>Sar</taxon>
        <taxon>Alveolata</taxon>
        <taxon>Apicomplexa</taxon>
        <taxon>Aconoidasida</taxon>
        <taxon>Haemosporida</taxon>
        <taxon>Plasmodiidae</taxon>
        <taxon>Plasmodium</taxon>
        <taxon>Plasmodium (Vinckeia)</taxon>
    </lineage>
</organism>
<feature type="region of interest" description="Disordered" evidence="2">
    <location>
        <begin position="1"/>
        <end position="30"/>
    </location>
</feature>
<keyword evidence="3" id="KW-1133">Transmembrane helix</keyword>
<sequence length="3330" mass="393322">MFFSKERRENEEDGKRSSGTKNMSHHKNKKYVRNLKQPLYNNKYINKFQKRNKDLKTKRGGNANYVYNNASTDINNNNKSNQFYYNKNLINRNNKETQNRTNVYKKNYFNNDNINYNSLINTQTPVCSIHIDKTDEEVKKQLQYSENLNSPQYNNSNNDSINEASNFYYPTFVEEILFTTNIVLFTGILILPTNDKIFHNSDFEGKTNPLPNECNLNIYINVVNKYDSQYFKQLLPVSYNFKGRLFYAVSDNNSGVDSTLLIDKIIIKGNFKTLSLIVLGQSEEISEPLRYHRENLYDINMKTKINEATVDVENVEAEKDDIYSPKKPVYIKTYNLANLMEENYDFEKKHSINDHKNYENSYIDELNELSTFSNILEEDFVRNNVHQINKNKKNDHVNNSSNNIDDNSKPNENEKAEETEQNKENANKSDQDDLDKSWASDSSDSSTETDSSQFIPPDNELVIKILNCLTNLYKKKKEINRNDLSIYKKIIKFGAMWLFYIYKNIKADEDNFLFNYSNYTQIKIYDILGCLLVLRRCALYPNLAKYIIHIQVNSNLIQIDRKHPHILIYLIGILSIDDVYFLSSWKIKTSILKTIIALISDYYVMSLFCNYVDENNETLYTKLLALSSNKKMKRYNIKRLLGIIICRVKLYDEINKFENSVMDIITHREDYKNSLFNENIISKLIYELKNIHKELYQHSCNPESKNSCYDIFYENEIFINEEYEQNYNYYYTYKLHNYMLSYLEKSQFFNMFLYILKEFEKHIKNILFLNSYDISFITTLNDFIFYFLNCSGGINLLVNYNIEMYKKTYINICLIINKKMKQLNSNINNKNEEGEDADENDKNSVNNNNENFTNINEENNDSEKEQGENESNNNYDFDDPYNENKQNNINDNINQMKNPGDPEYISPENNNSTFIQNKKDEDLNKETINNLNEKKEKKILYNEKNFFYDNLKCVYTYNDILRNKDISDIYYLNGYNYKDMKNTRNSCSYVLCSIIAFYKSNLLINNFFKSEENISLDYLKMFSVLSAYPLFKSAMCNNTNILNFLIHLTHLLYYFIYLEKQYEESNPSNSQTIKLKKNAKDGNTNSMKLFEGNQLDKSETNLMSKSVKNKFHKKVSNEYILVAIKYILSIIYNLIFYDNSGYFIFHSGYSIFVCLEEIKNLTGEIKKNKDYYFGTLNCKNLNKFFLKDYISNDKILFKKYFIMYENLKGLYADLYKYEKQKFNEMDIQKRKDTHKNAMLEFVRKYDKSSASGENNKYSNSSLIDNILSIYQENPFFNFLPLKSCYTPNVCKIIEALRIEKDKYILKKSKELNNYNCKLNNDIYISNSSKSCTRLGTNINDQYIELLEEFDDNIITTINSNTTIAGIDITNPNLNPLSILPTVSAISSGGNNANTKTGYYPILPLNLLYYYMNLCPNISYFSNLYKIDSENESQHDESEYNENAEKDDIQDDDINNEDNKYGLFFYDNMIYNNYICVKNCKLDEKNKPIASQTNSPKFSQQPNSHFFNEIDKNYKKAEYYLKSINYINKYDENNYKNIGSQIYLANNLEFIIKLINKSIFFLNINTLKLALINFNKLSGRNLCKIIKNRLKTLDFVKSILNVLFNFFYNLTAISKYQTIAMLKSYRNHELFYSLLYLLNKLLSFNDWIGSNNISEYNHHSSIFTLRYNIIYILRIFYLWFNNTSDNQSFLLRSILRYTRILPSFNVSGMLLLLIFFDFKNIFPEYIYSFYLSKNLKNICYDNSTSTSQYDDSQIDKPDSEDSEVFDSPFESETDAQYFQSSSNEASENEDILNTVVSKKKEVNNEVSKKTRKGRPKKAKNKKGNNTSDEENNVTSQPDEDTNNLSSYYGEEINKFKLELINNYENLENRLFEKSDNLKDGPNSNKDNRYEFSNYSKMLNNNYTGLYSDTEADNEKSDTDNESYKDENYDFSGQNEYGEDDINNNGLRKKKLEQIILYCKIEDPYNVPNSTGTNTNNTIENDRNVNSIENRTNIDKEKQMLYMCCSINTTKRIINDQYSKEYRILNLNFAEDEYENTFYFTNYHNRITNNYLSYIGNLNINFTNLKDVNIQKNSNPINKEIENSLIPPPPNTIDPTKNIHNALDNTMYKNYIGNSTRGISFLSSTKASIKKSKNKFDNSEISIPQISPYPIQNFLTDNELDNVENIFNALRNDEHIYDEHINIKYLKKKEKEKVILIKKELKNREYINFEDICDYINFILRIGKSNNVISRCLSAHCCVVFINHRIPIFSILFKHIEDVISNLISISSFNQNEDDDNNTTICMNKINYFSFYSYNNSQSNSIYYTYNQELYILKELCNLFCFVLDVLKICFFNNYKNSYNKLIKILYLPSNKLLSIIQNLIIKLKNIFPQELIRFIIKITATIFQGYIYVFFIYFTKHTIMYNQFSSITPNKQNNTTLQISKTDTLFIHRDIFISEKQNAFLRTQKGNTLDESETDQPELETKSNNKIQEHKQVFFSCPNYIKYIKFFFKYYFDLINTKNIVNNNNKDIIYKYSDYINLKTVTMSLSTIYEIIKNKVIYFFIFFKVEKKLENLFFKYIQTHKDESKIVTLFTKVNNQSLQFDKLDKLYDKENDYIHTFNFFLKLNKHINISNLIEFFSFYFDIIQDNSNKNSYKIIELYEYLNIIDIILNITTQIINYNFNSLFILIHLFQNNDQQSIKLLNRINQMYQICKIEYDEKDISTNVDAKKFRQKYFKSLCKFAKYILDFKRNFLSSLLNTLHNLYQFILNTYSQTTQSKPNGEPTSNVEPDLMNPQNDTENLIDKDKSNSLIIFANSILTIINKLEHIKTKVLNLDTSYIPNITFKNFLLFICYDLDELHNLYKDESVKRKTEFDSVPNENDDSVGVAKRRKMDEAGNEEVDDGEVENEEVEDDEANNGNESDSKEEETANLAECKDKPEEGYTLTKNYSFYFEKMYNDRRFMINNRCLFNKLCEVFYSKPFLNKVTKAYESHQHLDNNYLITIKNINLSNFNPSLNKKLYDYSSHLFSDILSKIYLYENDEDKKSFTLFNLSQQNKSKEIDQTHSLYNYINILKEEYNKIQKKKNELLSLQLSQAKNKQYNKRTDKNAFEDHFRNRKTISSRAPSKHVDDYEAEKANANQTTTNNENENEQNDENKQIGEQAEQGINENLYERTGTQNKNLTSQEKKNNSNMFRNSNLSNSGDMEGNHMNNFNEDDNFGKNQKKMQKKNMNYSAKTNINDYNNDEENANMNEIDENNPYNNNDSTYQNAQNTSDTNESVNKASQFEDCTCYKFTLLGWKEFSEDGHKNDLDVCKIVNKPTLLKDPRIKMKFLRILDRHKNIKDIFKKLGVDIK</sequence>
<protein>
    <submittedName>
        <fullName evidence="4">Uncharacterized protein</fullName>
    </submittedName>
</protein>